<comment type="caution">
    <text evidence="1">The sequence shown here is derived from an EMBL/GenBank/DDBJ whole genome shotgun (WGS) entry which is preliminary data.</text>
</comment>
<keyword evidence="2" id="KW-1185">Reference proteome</keyword>
<protein>
    <submittedName>
        <fullName evidence="1">Uncharacterized protein</fullName>
    </submittedName>
</protein>
<sequence>MTELLVYAPGLREEERIMHLGHQMDLLAARYKVDASHDMVYFEIDDPSRITLRQVNELFESIGLKPRFVGHVPPELKRGDVTERLV</sequence>
<dbReference type="EMBL" id="QNRR01000006">
    <property type="protein sequence ID" value="RBP42668.1"/>
    <property type="molecule type" value="Genomic_DNA"/>
</dbReference>
<evidence type="ECO:0000313" key="1">
    <source>
        <dbReference type="EMBL" id="RBP42668.1"/>
    </source>
</evidence>
<reference evidence="1 2" key="1">
    <citation type="submission" date="2018-06" db="EMBL/GenBank/DDBJ databases">
        <title>Genomic Encyclopedia of Type Strains, Phase IV (KMG-IV): sequencing the most valuable type-strain genomes for metagenomic binning, comparative biology and taxonomic classification.</title>
        <authorList>
            <person name="Goeker M."/>
        </authorList>
    </citation>
    <scope>NUCLEOTIDE SEQUENCE [LARGE SCALE GENOMIC DNA]</scope>
    <source>
        <strain evidence="1 2">DSM 25532</strain>
    </source>
</reference>
<organism evidence="1 2">
    <name type="scientific">Roseimicrobium gellanilyticum</name>
    <dbReference type="NCBI Taxonomy" id="748857"/>
    <lineage>
        <taxon>Bacteria</taxon>
        <taxon>Pseudomonadati</taxon>
        <taxon>Verrucomicrobiota</taxon>
        <taxon>Verrucomicrobiia</taxon>
        <taxon>Verrucomicrobiales</taxon>
        <taxon>Verrucomicrobiaceae</taxon>
        <taxon>Roseimicrobium</taxon>
    </lineage>
</organism>
<dbReference type="OrthoDB" id="197090at2"/>
<dbReference type="AlphaFoldDB" id="A0A366HIT0"/>
<name>A0A366HIT0_9BACT</name>
<proteinExistence type="predicted"/>
<accession>A0A366HIT0</accession>
<dbReference type="RefSeq" id="WP_113959785.1">
    <property type="nucleotide sequence ID" value="NZ_QNRR01000006.1"/>
</dbReference>
<dbReference type="Proteomes" id="UP000253426">
    <property type="component" value="Unassembled WGS sequence"/>
</dbReference>
<evidence type="ECO:0000313" key="2">
    <source>
        <dbReference type="Proteomes" id="UP000253426"/>
    </source>
</evidence>
<gene>
    <name evidence="1" type="ORF">DES53_106377</name>
</gene>